<feature type="transmembrane region" description="Helical" evidence="1">
    <location>
        <begin position="39"/>
        <end position="63"/>
    </location>
</feature>
<evidence type="ECO:0000256" key="1">
    <source>
        <dbReference type="SAM" id="Phobius"/>
    </source>
</evidence>
<dbReference type="EMBL" id="AE017308">
    <property type="protein sequence ID" value="AAT27577.1"/>
    <property type="molecule type" value="Genomic_DNA"/>
</dbReference>
<dbReference type="Proteomes" id="UP000009072">
    <property type="component" value="Chromosome"/>
</dbReference>
<gene>
    <name evidence="2" type="ordered locus">MMOB0910</name>
</gene>
<name>Q6KIJ9_MYCM1</name>
<reference evidence="2 3" key="1">
    <citation type="journal article" date="2004" name="Genome Res.">
        <title>The complete genome and proteome of Mycoplasma mobile.</title>
        <authorList>
            <person name="Jaffe J.D."/>
            <person name="Stange-Thomann N."/>
            <person name="Smith C."/>
            <person name="DeCaprio D."/>
            <person name="Fisher S."/>
            <person name="Butler J."/>
            <person name="Calvo S."/>
            <person name="Elkins T."/>
            <person name="FitzGerald M.G."/>
            <person name="Hafez N."/>
            <person name="Kodira C.D."/>
            <person name="Major J."/>
            <person name="Wang S."/>
            <person name="Wilkinson J."/>
            <person name="Nicol R."/>
            <person name="Nusbaum C."/>
            <person name="Birren B."/>
            <person name="Berg H.C."/>
            <person name="Church G.M."/>
        </authorList>
    </citation>
    <scope>NUCLEOTIDE SEQUENCE [LARGE SCALE GENOMIC DNA]</scope>
    <source>
        <strain evidence="3">ATCC 43663 / 163K / NCTC 11711</strain>
    </source>
</reference>
<dbReference type="HOGENOM" id="CLU_326211_0_0_14"/>
<evidence type="ECO:0000313" key="2">
    <source>
        <dbReference type="EMBL" id="AAT27577.1"/>
    </source>
</evidence>
<sequence length="883" mass="97495">MAKKDNAKKVLKTTKESESFVEKLSKNNIDNTPPKNNKFAYIIGASLITFVAVGVGVPVGLAAQQISPTNPPRLNDNLITFTNSSGEKVTLTVGEFQNLFQLLNSETQSGNVQAIQNYFYQYLYQIEQNASVQYQEILNLTNPTNAVVNNIALKPLSRIIAEQRNTLEAREKNIIDNNPAGTARTTALLNLWSTSFNGAITSEQALQNSITNVIKANALRRFNVSQIASLTPSTSGQVTSDGFNSFSQYDISSRKLNQDVTLRNKIVVEPNGTLKFVDGTTILKNGENPFASFLEQRFFAMQNIRPNDSSFNQNSLSSQIALFTSNTFDISKKNPLDNIKNYFKSLNSQNIATFNINATPNTSDPLLPWTISANVLVKLFSYTMNPLTNKPSLNIDLIRNWKGINSSSTDLARRRLDSQLLNTVSDNGTKNNLGSRGIQDTLALLNAQDAGSILPLIENTFTKVEKDILTDIINNINSNIFAKAGIDINQITTFANSTNATQQIIQANTRISNILNGNSGVSGLNASEVTSLAGRALQQSFAVGNQGKLAESYLLPDGNIITLSSTGININSVKNFNSIDSYLSAIKDDLQLSANTTFATNQNITFNSDNIFATQNSIANINTANSDQRILFNFLSSNTEETVEFRKFLLLQNNTSLTTSSPTKFLDKDINNAIETLRSFINSAETNRSINVQTKINDYINSQINSNLKENYIFKNNQWIIQNNNSPLDAITTTINTITQHATNVITLNSLNGSDILFEGNLVNFTSIILEQNIYNINLDSNSNLNFYDPNLLDIKSVFVENNPNNLSNLFNLLIVANSRTNEIGKQKTQFELSLVNGSTLQRGEYKIVIEANIATNDFSNNINSTNKESSITKSFEFKVIIN</sequence>
<dbReference type="AlphaFoldDB" id="Q6KIJ9"/>
<dbReference type="NCBIfam" id="NF045833">
    <property type="entry name" value="P80_membrane"/>
    <property type="match status" value="1"/>
</dbReference>
<protein>
    <submittedName>
        <fullName evidence="2">M. homonis p80-related protein</fullName>
    </submittedName>
</protein>
<dbReference type="STRING" id="267748.MMOB0910"/>
<keyword evidence="3" id="KW-1185">Reference proteome</keyword>
<proteinExistence type="predicted"/>
<keyword evidence="1" id="KW-0472">Membrane</keyword>
<organism evidence="2 3">
    <name type="scientific">Mycoplasma mobile (strain ATCC 43663 / 163K / NCTC 11711)</name>
    <name type="common">Mesomycoplasma mobile</name>
    <dbReference type="NCBI Taxonomy" id="267748"/>
    <lineage>
        <taxon>Bacteria</taxon>
        <taxon>Bacillati</taxon>
        <taxon>Mycoplasmatota</taxon>
        <taxon>Mycoplasmoidales</taxon>
        <taxon>Metamycoplasmataceae</taxon>
        <taxon>Mesomycoplasma</taxon>
    </lineage>
</organism>
<accession>Q6KIJ9</accession>
<dbReference type="KEGG" id="mmo:MMOB0910"/>
<evidence type="ECO:0000313" key="3">
    <source>
        <dbReference type="Proteomes" id="UP000009072"/>
    </source>
</evidence>
<dbReference type="RefSeq" id="WP_011264611.1">
    <property type="nucleotide sequence ID" value="NC_006908.1"/>
</dbReference>
<keyword evidence="1" id="KW-1133">Transmembrane helix</keyword>
<keyword evidence="1" id="KW-0812">Transmembrane</keyword>
<dbReference type="eggNOG" id="ENOG5030MDH">
    <property type="taxonomic scope" value="Bacteria"/>
</dbReference>